<dbReference type="InterPro" id="IPR013767">
    <property type="entry name" value="PAS_fold"/>
</dbReference>
<evidence type="ECO:0000256" key="9">
    <source>
        <dbReference type="SAM" id="Coils"/>
    </source>
</evidence>
<dbReference type="SMART" id="SM00388">
    <property type="entry name" value="HisKA"/>
    <property type="match status" value="1"/>
</dbReference>
<evidence type="ECO:0000256" key="7">
    <source>
        <dbReference type="ARBA" id="ARBA00022840"/>
    </source>
</evidence>
<evidence type="ECO:0000256" key="6">
    <source>
        <dbReference type="ARBA" id="ARBA00022777"/>
    </source>
</evidence>
<dbReference type="SUPFAM" id="SSF47384">
    <property type="entry name" value="Homodimeric domain of signal transducing histidine kinase"/>
    <property type="match status" value="1"/>
</dbReference>
<evidence type="ECO:0000313" key="15">
    <source>
        <dbReference type="Proteomes" id="UP001281656"/>
    </source>
</evidence>
<evidence type="ECO:0000256" key="10">
    <source>
        <dbReference type="SAM" id="Phobius"/>
    </source>
</evidence>
<dbReference type="Gene3D" id="3.30.565.10">
    <property type="entry name" value="Histidine kinase-like ATPase, C-terminal domain"/>
    <property type="match status" value="1"/>
</dbReference>
<dbReference type="Proteomes" id="UP001281656">
    <property type="component" value="Unassembled WGS sequence"/>
</dbReference>
<dbReference type="InterPro" id="IPR036097">
    <property type="entry name" value="HisK_dim/P_sf"/>
</dbReference>
<keyword evidence="10" id="KW-0812">Transmembrane</keyword>
<gene>
    <name evidence="14" type="ORF">P8V03_09685</name>
</gene>
<keyword evidence="15" id="KW-1185">Reference proteome</keyword>
<dbReference type="PANTHER" id="PTHR43065:SF10">
    <property type="entry name" value="PEROXIDE STRESS-ACTIVATED HISTIDINE KINASE MAK3"/>
    <property type="match status" value="1"/>
</dbReference>
<dbReference type="InterPro" id="IPR000014">
    <property type="entry name" value="PAS"/>
</dbReference>
<reference evidence="14 15" key="1">
    <citation type="submission" date="2023-04" db="EMBL/GenBank/DDBJ databases">
        <title>Clostridium tannerae sp. nov., isolated from the fecal material of an alpaca.</title>
        <authorList>
            <person name="Miller S."/>
            <person name="Hendry M."/>
            <person name="King J."/>
            <person name="Sankaranarayanan K."/>
            <person name="Lawson P.A."/>
        </authorList>
    </citation>
    <scope>NUCLEOTIDE SEQUENCE [LARGE SCALE GENOMIC DNA]</scope>
    <source>
        <strain evidence="14 15">A1-XYC3</strain>
    </source>
</reference>
<evidence type="ECO:0000256" key="8">
    <source>
        <dbReference type="ARBA" id="ARBA00023012"/>
    </source>
</evidence>
<dbReference type="NCBIfam" id="TIGR00229">
    <property type="entry name" value="sensory_box"/>
    <property type="match status" value="1"/>
</dbReference>
<feature type="transmembrane region" description="Helical" evidence="10">
    <location>
        <begin position="45"/>
        <end position="67"/>
    </location>
</feature>
<dbReference type="SMART" id="SM00091">
    <property type="entry name" value="PAS"/>
    <property type="match status" value="2"/>
</dbReference>
<dbReference type="PRINTS" id="PR00344">
    <property type="entry name" value="BCTRLSENSOR"/>
</dbReference>
<keyword evidence="10" id="KW-0472">Membrane</keyword>
<dbReference type="SUPFAM" id="SSF55785">
    <property type="entry name" value="PYP-like sensor domain (PAS domain)"/>
    <property type="match status" value="2"/>
</dbReference>
<dbReference type="CDD" id="cd00130">
    <property type="entry name" value="PAS"/>
    <property type="match status" value="1"/>
</dbReference>
<dbReference type="InterPro" id="IPR005467">
    <property type="entry name" value="His_kinase_dom"/>
</dbReference>
<dbReference type="SUPFAM" id="SSF55874">
    <property type="entry name" value="ATPase domain of HSP90 chaperone/DNA topoisomerase II/histidine kinase"/>
    <property type="match status" value="1"/>
</dbReference>
<sequence>MSITNDNVSEANLIKNLLLKALMLMILAFVIAFLIHNTWVKYLNIYHTVLELTCVFIALSIFFSIWYNFQRNKLSNCMIGFGFLVVAVFDGFHTFYHFKLNLLSDGYYDLSTIHWILGRFTEASVIFLSAKNFKNKLNKWVYLSISMVIAFGTSYFIVEYHEYLPILLTESGVTKTKVFLEYIIICLYSFGIYRFKDKIKSNGRLTYSYVLIALFMMISSEICFTLYSSITSFIWTAGHLLKIISYYCLFKGIFVSTVVYPYERLEVKHKELEKAYCQLEEANKEINGIRGTLGDILDSLPEGVFLYDSNRKIKYLNRKFEELFHCDRSTLNKLTTEEVSKLFPGLEQNKKLLPDNVCLDCGKTLHIIRTFKVGNGQYKKLSIHSNKIRGGVLGLVRDAKEEQELKNLHLQTETILNAVNNGVLMIDTNKKIILTNKAIEDILEMDKEDIIGMDINELNELVQFDAKQRSGLSLEDSSFKEVYETCIVTKNGNKKELEIQVSSIRNVEGEIIGGISVCKDITSIKKEQLKIQQQEKLALLGQLGAGIVHETRNYLTTIKGRCQLIELVAKEKEIKDYAKKIDIDVSEVNRIISEFLFLSKPRETELQEVSMYDIFQSIKNIVQSSSLVKGVDVQMNLSKEERYLLCDEVQVKQVILNICKNAVDAMGDKLNPQLIIETGYDELNNEMFIKITDNGKGISEEDLSKIGTLFFTTKKTGTGLGLNVCFQIINQHKGRIEVESKLGEGTSFTIILPCIDDDEIEEQCIV</sequence>
<keyword evidence="5" id="KW-0547">Nucleotide-binding</keyword>
<organism evidence="14 15">
    <name type="scientific">Clostridium tanneri</name>
    <dbReference type="NCBI Taxonomy" id="3037988"/>
    <lineage>
        <taxon>Bacteria</taxon>
        <taxon>Bacillati</taxon>
        <taxon>Bacillota</taxon>
        <taxon>Clostridia</taxon>
        <taxon>Eubacteriales</taxon>
        <taxon>Clostridiaceae</taxon>
        <taxon>Clostridium</taxon>
    </lineage>
</organism>
<dbReference type="InterPro" id="IPR035965">
    <property type="entry name" value="PAS-like_dom_sf"/>
</dbReference>
<keyword evidence="9" id="KW-0175">Coiled coil</keyword>
<comment type="catalytic activity">
    <reaction evidence="1">
        <text>ATP + protein L-histidine = ADP + protein N-phospho-L-histidine.</text>
        <dbReference type="EC" id="2.7.13.3"/>
    </reaction>
</comment>
<dbReference type="PANTHER" id="PTHR43065">
    <property type="entry name" value="SENSOR HISTIDINE KINASE"/>
    <property type="match status" value="1"/>
</dbReference>
<protein>
    <recommendedName>
        <fullName evidence="2">histidine kinase</fullName>
        <ecNumber evidence="2">2.7.13.3</ecNumber>
    </recommendedName>
</protein>
<dbReference type="InterPro" id="IPR036890">
    <property type="entry name" value="HATPase_C_sf"/>
</dbReference>
<dbReference type="Pfam" id="PF00989">
    <property type="entry name" value="PAS"/>
    <property type="match status" value="1"/>
</dbReference>
<keyword evidence="10" id="KW-1133">Transmembrane helix</keyword>
<accession>A0ABU4JTF7</accession>
<dbReference type="PROSITE" id="PS50113">
    <property type="entry name" value="PAC"/>
    <property type="match status" value="1"/>
</dbReference>
<evidence type="ECO:0000256" key="4">
    <source>
        <dbReference type="ARBA" id="ARBA00022679"/>
    </source>
</evidence>
<feature type="transmembrane region" description="Helical" evidence="10">
    <location>
        <begin position="110"/>
        <end position="128"/>
    </location>
</feature>
<evidence type="ECO:0000256" key="1">
    <source>
        <dbReference type="ARBA" id="ARBA00000085"/>
    </source>
</evidence>
<evidence type="ECO:0000256" key="3">
    <source>
        <dbReference type="ARBA" id="ARBA00022553"/>
    </source>
</evidence>
<feature type="domain" description="PAS" evidence="12">
    <location>
        <begin position="415"/>
        <end position="463"/>
    </location>
</feature>
<dbReference type="InterPro" id="IPR000700">
    <property type="entry name" value="PAS-assoc_C"/>
</dbReference>
<dbReference type="CDD" id="cd00082">
    <property type="entry name" value="HisKA"/>
    <property type="match status" value="1"/>
</dbReference>
<feature type="transmembrane region" description="Helical" evidence="10">
    <location>
        <begin position="140"/>
        <end position="158"/>
    </location>
</feature>
<name>A0ABU4JTF7_9CLOT</name>
<proteinExistence type="predicted"/>
<evidence type="ECO:0000259" key="12">
    <source>
        <dbReference type="PROSITE" id="PS50112"/>
    </source>
</evidence>
<dbReference type="InterPro" id="IPR003594">
    <property type="entry name" value="HATPase_dom"/>
</dbReference>
<dbReference type="Pfam" id="PF00512">
    <property type="entry name" value="HisKA"/>
    <property type="match status" value="1"/>
</dbReference>
<comment type="caution">
    <text evidence="14">The sequence shown here is derived from an EMBL/GenBank/DDBJ whole genome shotgun (WGS) entry which is preliminary data.</text>
</comment>
<dbReference type="EC" id="2.7.13.3" evidence="2"/>
<dbReference type="InterPro" id="IPR033425">
    <property type="entry name" value="MASE3"/>
</dbReference>
<dbReference type="Pfam" id="PF17159">
    <property type="entry name" value="MASE3"/>
    <property type="match status" value="1"/>
</dbReference>
<dbReference type="InterPro" id="IPR004358">
    <property type="entry name" value="Sig_transdc_His_kin-like_C"/>
</dbReference>
<feature type="transmembrane region" description="Helical" evidence="10">
    <location>
        <begin position="207"/>
        <end position="237"/>
    </location>
</feature>
<feature type="transmembrane region" description="Helical" evidence="10">
    <location>
        <begin position="79"/>
        <end position="98"/>
    </location>
</feature>
<keyword evidence="7" id="KW-0067">ATP-binding</keyword>
<dbReference type="Gene3D" id="3.30.450.20">
    <property type="entry name" value="PAS domain"/>
    <property type="match status" value="2"/>
</dbReference>
<evidence type="ECO:0000259" key="11">
    <source>
        <dbReference type="PROSITE" id="PS50109"/>
    </source>
</evidence>
<evidence type="ECO:0000259" key="13">
    <source>
        <dbReference type="PROSITE" id="PS50113"/>
    </source>
</evidence>
<keyword evidence="4" id="KW-0808">Transferase</keyword>
<dbReference type="PROSITE" id="PS50109">
    <property type="entry name" value="HIS_KIN"/>
    <property type="match status" value="1"/>
</dbReference>
<evidence type="ECO:0000256" key="5">
    <source>
        <dbReference type="ARBA" id="ARBA00022741"/>
    </source>
</evidence>
<dbReference type="SMART" id="SM00387">
    <property type="entry name" value="HATPase_c"/>
    <property type="match status" value="1"/>
</dbReference>
<dbReference type="PROSITE" id="PS50112">
    <property type="entry name" value="PAS"/>
    <property type="match status" value="1"/>
</dbReference>
<feature type="domain" description="PAC" evidence="13">
    <location>
        <begin position="481"/>
        <end position="533"/>
    </location>
</feature>
<dbReference type="InterPro" id="IPR003661">
    <property type="entry name" value="HisK_dim/P_dom"/>
</dbReference>
<evidence type="ECO:0000256" key="2">
    <source>
        <dbReference type="ARBA" id="ARBA00012438"/>
    </source>
</evidence>
<dbReference type="Pfam" id="PF13188">
    <property type="entry name" value="PAS_8"/>
    <property type="match status" value="1"/>
</dbReference>
<feature type="transmembrane region" description="Helical" evidence="10">
    <location>
        <begin position="178"/>
        <end position="195"/>
    </location>
</feature>
<dbReference type="Gene3D" id="1.10.287.130">
    <property type="match status" value="1"/>
</dbReference>
<dbReference type="RefSeq" id="WP_318798009.1">
    <property type="nucleotide sequence ID" value="NZ_JARUJP010000009.1"/>
</dbReference>
<keyword evidence="6" id="KW-0418">Kinase</keyword>
<feature type="domain" description="Histidine kinase" evidence="11">
    <location>
        <begin position="546"/>
        <end position="756"/>
    </location>
</feature>
<dbReference type="EMBL" id="JARUJP010000009">
    <property type="protein sequence ID" value="MDW8801424.1"/>
    <property type="molecule type" value="Genomic_DNA"/>
</dbReference>
<feature type="transmembrane region" description="Helical" evidence="10">
    <location>
        <begin position="21"/>
        <end position="39"/>
    </location>
</feature>
<feature type="coiled-coil region" evidence="9">
    <location>
        <begin position="262"/>
        <end position="292"/>
    </location>
</feature>
<keyword evidence="8" id="KW-0902">Two-component regulatory system</keyword>
<keyword evidence="3" id="KW-0597">Phosphoprotein</keyword>
<dbReference type="Pfam" id="PF02518">
    <property type="entry name" value="HATPase_c"/>
    <property type="match status" value="1"/>
</dbReference>
<evidence type="ECO:0000313" key="14">
    <source>
        <dbReference type="EMBL" id="MDW8801424.1"/>
    </source>
</evidence>